<organism evidence="1">
    <name type="scientific">Medicago truncatula</name>
    <name type="common">Barrel medic</name>
    <name type="synonym">Medicago tribuloides</name>
    <dbReference type="NCBI Taxonomy" id="3880"/>
    <lineage>
        <taxon>Eukaryota</taxon>
        <taxon>Viridiplantae</taxon>
        <taxon>Streptophyta</taxon>
        <taxon>Embryophyta</taxon>
        <taxon>Tracheophyta</taxon>
        <taxon>Spermatophyta</taxon>
        <taxon>Magnoliopsida</taxon>
        <taxon>eudicotyledons</taxon>
        <taxon>Gunneridae</taxon>
        <taxon>Pentapetalae</taxon>
        <taxon>rosids</taxon>
        <taxon>fabids</taxon>
        <taxon>Fabales</taxon>
        <taxon>Fabaceae</taxon>
        <taxon>Papilionoideae</taxon>
        <taxon>50 kb inversion clade</taxon>
        <taxon>NPAAA clade</taxon>
        <taxon>Hologalegina</taxon>
        <taxon>IRL clade</taxon>
        <taxon>Trifolieae</taxon>
        <taxon>Medicago</taxon>
    </lineage>
</organism>
<dbReference type="Proteomes" id="UP000265566">
    <property type="component" value="Chromosome 8"/>
</dbReference>
<accession>A0A396GH06</accession>
<dbReference type="Gramene" id="rna46625">
    <property type="protein sequence ID" value="RHN40472.1"/>
    <property type="gene ID" value="gene46625"/>
</dbReference>
<dbReference type="AlphaFoldDB" id="A0A396GH06"/>
<sequence>MLFLLFMVPGNIWMLYDFVVCEFLVNLWLMENLWINIHELFIRCSWYFLDLIRVLDDVTAVEKSLFFLFAAKFFSSRGCFVFSVPFSFCSPDFIPLGLKIIRK</sequence>
<name>A0A396GH06_MEDTR</name>
<protein>
    <submittedName>
        <fullName evidence="1">Uncharacterized protein</fullName>
    </submittedName>
</protein>
<evidence type="ECO:0000313" key="1">
    <source>
        <dbReference type="EMBL" id="RHN40472.1"/>
    </source>
</evidence>
<proteinExistence type="predicted"/>
<comment type="caution">
    <text evidence="1">The sequence shown here is derived from an EMBL/GenBank/DDBJ whole genome shotgun (WGS) entry which is preliminary data.</text>
</comment>
<dbReference type="EMBL" id="PSQE01000008">
    <property type="protein sequence ID" value="RHN40472.1"/>
    <property type="molecule type" value="Genomic_DNA"/>
</dbReference>
<gene>
    <name evidence="1" type="ORF">MtrunA17_Chr8g0355081</name>
</gene>
<reference evidence="1" key="1">
    <citation type="journal article" date="2018" name="Nat. Plants">
        <title>Whole-genome landscape of Medicago truncatula symbiotic genes.</title>
        <authorList>
            <person name="Pecrix Y."/>
            <person name="Gamas P."/>
            <person name="Carrere S."/>
        </authorList>
    </citation>
    <scope>NUCLEOTIDE SEQUENCE</scope>
    <source>
        <tissue evidence="1">Leaves</tissue>
    </source>
</reference>